<dbReference type="InterPro" id="IPR035069">
    <property type="entry name" value="TTHA1013/TTHA0281-like"/>
</dbReference>
<dbReference type="Proteomes" id="UP000628710">
    <property type="component" value="Unassembled WGS sequence"/>
</dbReference>
<reference evidence="1" key="1">
    <citation type="submission" date="2020-12" db="EMBL/GenBank/DDBJ databases">
        <title>Marinomonas arctica sp. nov., a psychrotolerant bacterium isolated from the Arctic.</title>
        <authorList>
            <person name="Zhang Y."/>
        </authorList>
    </citation>
    <scope>NUCLEOTIDE SEQUENCE</scope>
    <source>
        <strain evidence="1">C1424</strain>
    </source>
</reference>
<accession>A0A934JTS1</accession>
<dbReference type="InterPro" id="IPR008651">
    <property type="entry name" value="Uncharacterised_HicB"/>
</dbReference>
<dbReference type="InterPro" id="IPR010985">
    <property type="entry name" value="Ribbon_hlx_hlx"/>
</dbReference>
<proteinExistence type="predicted"/>
<organism evidence="1 2">
    <name type="scientific">Marinomonas transparens</name>
    <dbReference type="NCBI Taxonomy" id="2795388"/>
    <lineage>
        <taxon>Bacteria</taxon>
        <taxon>Pseudomonadati</taxon>
        <taxon>Pseudomonadota</taxon>
        <taxon>Gammaproteobacteria</taxon>
        <taxon>Oceanospirillales</taxon>
        <taxon>Oceanospirillaceae</taxon>
        <taxon>Marinomonas</taxon>
    </lineage>
</organism>
<dbReference type="Pfam" id="PF05534">
    <property type="entry name" value="HicB"/>
    <property type="match status" value="1"/>
</dbReference>
<dbReference type="AlphaFoldDB" id="A0A934JTS1"/>
<protein>
    <submittedName>
        <fullName evidence="1">Type II toxin-antitoxin system HicB family antitoxin</fullName>
    </submittedName>
</protein>
<evidence type="ECO:0000313" key="2">
    <source>
        <dbReference type="Proteomes" id="UP000628710"/>
    </source>
</evidence>
<dbReference type="SUPFAM" id="SSF143100">
    <property type="entry name" value="TTHA1013/TTHA0281-like"/>
    <property type="match status" value="1"/>
</dbReference>
<dbReference type="RefSeq" id="WP_199467305.1">
    <property type="nucleotide sequence ID" value="NZ_JAEMNX010000003.1"/>
</dbReference>
<name>A0A934JTS1_9GAMM</name>
<sequence>MAKKVLNYNGYIGSVDLSLEDEVMHGKIEFINDLVTYEGQTVSELKMAFECAVDDYLETCILVGKEPEKKMSGTFNIRIGAQLHRNAAESALIEEISINDFVKKAIEERIGEGEKNLHLHIHPATEQKTLFIKKDVDHWEQKESLEFSTSQPTLRLVN</sequence>
<dbReference type="EMBL" id="JAEMNX010000003">
    <property type="protein sequence ID" value="MBJ7537169.1"/>
    <property type="molecule type" value="Genomic_DNA"/>
</dbReference>
<dbReference type="GO" id="GO:0006355">
    <property type="term" value="P:regulation of DNA-templated transcription"/>
    <property type="evidence" value="ECO:0007669"/>
    <property type="project" value="InterPro"/>
</dbReference>
<keyword evidence="2" id="KW-1185">Reference proteome</keyword>
<dbReference type="SUPFAM" id="SSF47598">
    <property type="entry name" value="Ribbon-helix-helix"/>
    <property type="match status" value="1"/>
</dbReference>
<gene>
    <name evidence="1" type="ORF">I8J31_05690</name>
</gene>
<evidence type="ECO:0000313" key="1">
    <source>
        <dbReference type="EMBL" id="MBJ7537169.1"/>
    </source>
</evidence>
<comment type="caution">
    <text evidence="1">The sequence shown here is derived from an EMBL/GenBank/DDBJ whole genome shotgun (WGS) entry which is preliminary data.</text>
</comment>